<proteinExistence type="predicted"/>
<sequence>MFQRICGSSNLRYTEVTTPPESRCLMLGNDTVPICESLVIHATFPTGPLAPVQAIPVAHVRDLRAAQMAAARAEKLAASRALKRTHHMRGHVRRVQPVWDSGPATNLLALALAEYARIGNFQGALVGSPDFISRLDDSGALTFRHRDGNILGTFERKKANIRIRGAEAGMVMRDVVSLFCDGPAGRPELATIGARGRTVHMAKSSLWGDRTMRYACMEQGVSGSGKPEATLLLRPLAAPVLVLTDPIELPSRRVLSA</sequence>
<dbReference type="AlphaFoldDB" id="A0A1I3I247"/>
<gene>
    <name evidence="1" type="ORF">SAMN04488095_0786</name>
</gene>
<evidence type="ECO:0000313" key="1">
    <source>
        <dbReference type="EMBL" id="SFI41917.1"/>
    </source>
</evidence>
<name>A0A1I3I247_9RHOB</name>
<accession>A0A1I3I247</accession>
<protein>
    <submittedName>
        <fullName evidence="1">Uncharacterized protein</fullName>
    </submittedName>
</protein>
<evidence type="ECO:0000313" key="2">
    <source>
        <dbReference type="Proteomes" id="UP000199110"/>
    </source>
</evidence>
<organism evidence="1 2">
    <name type="scientific">Jannaschia pohangensis</name>
    <dbReference type="NCBI Taxonomy" id="390807"/>
    <lineage>
        <taxon>Bacteria</taxon>
        <taxon>Pseudomonadati</taxon>
        <taxon>Pseudomonadota</taxon>
        <taxon>Alphaproteobacteria</taxon>
        <taxon>Rhodobacterales</taxon>
        <taxon>Roseobacteraceae</taxon>
        <taxon>Jannaschia</taxon>
    </lineage>
</organism>
<reference evidence="1 2" key="1">
    <citation type="submission" date="2016-10" db="EMBL/GenBank/DDBJ databases">
        <authorList>
            <person name="de Groot N.N."/>
        </authorList>
    </citation>
    <scope>NUCLEOTIDE SEQUENCE [LARGE SCALE GENOMIC DNA]</scope>
    <source>
        <strain evidence="1 2">DSM 19073</strain>
    </source>
</reference>
<dbReference type="Proteomes" id="UP000199110">
    <property type="component" value="Unassembled WGS sequence"/>
</dbReference>
<dbReference type="EMBL" id="FORA01000001">
    <property type="protein sequence ID" value="SFI41917.1"/>
    <property type="molecule type" value="Genomic_DNA"/>
</dbReference>
<keyword evidence="2" id="KW-1185">Reference proteome</keyword>